<evidence type="ECO:0000313" key="2">
    <source>
        <dbReference type="Proteomes" id="UP000652231"/>
    </source>
</evidence>
<proteinExistence type="predicted"/>
<name>A0A8J2V8K7_9FLAO</name>
<protein>
    <recommendedName>
        <fullName evidence="3">Sensor of ECF-type sigma factor</fullName>
    </recommendedName>
</protein>
<reference evidence="1" key="2">
    <citation type="submission" date="2020-09" db="EMBL/GenBank/DDBJ databases">
        <authorList>
            <person name="Sun Q."/>
            <person name="Zhou Y."/>
        </authorList>
    </citation>
    <scope>NUCLEOTIDE SEQUENCE</scope>
    <source>
        <strain evidence="1">CGMCC 1.12924</strain>
    </source>
</reference>
<comment type="caution">
    <text evidence="1">The sequence shown here is derived from an EMBL/GenBank/DDBJ whole genome shotgun (WGS) entry which is preliminary data.</text>
</comment>
<keyword evidence="2" id="KW-1185">Reference proteome</keyword>
<evidence type="ECO:0008006" key="3">
    <source>
        <dbReference type="Google" id="ProtNLM"/>
    </source>
</evidence>
<dbReference type="RefSeq" id="WP_188439524.1">
    <property type="nucleotide sequence ID" value="NZ_BMGK01000002.1"/>
</dbReference>
<evidence type="ECO:0000313" key="1">
    <source>
        <dbReference type="EMBL" id="GGD85553.1"/>
    </source>
</evidence>
<dbReference type="Proteomes" id="UP000652231">
    <property type="component" value="Unassembled WGS sequence"/>
</dbReference>
<dbReference type="EMBL" id="BMGK01000002">
    <property type="protein sequence ID" value="GGD85553.1"/>
    <property type="molecule type" value="Genomic_DNA"/>
</dbReference>
<reference evidence="1" key="1">
    <citation type="journal article" date="2014" name="Int. J. Syst. Evol. Microbiol.">
        <title>Complete genome sequence of Corynebacterium casei LMG S-19264T (=DSM 44701T), isolated from a smear-ripened cheese.</title>
        <authorList>
            <consortium name="US DOE Joint Genome Institute (JGI-PGF)"/>
            <person name="Walter F."/>
            <person name="Albersmeier A."/>
            <person name="Kalinowski J."/>
            <person name="Ruckert C."/>
        </authorList>
    </citation>
    <scope>NUCLEOTIDE SEQUENCE</scope>
    <source>
        <strain evidence="1">CGMCC 1.12924</strain>
    </source>
</reference>
<sequence length="145" mass="17029">MKKTTILFILALSVVSIGFGQKKSHDEIKALKTAFITQQLELTSSEAEKFWPVYNSYDSEIHKLRKEYRDHVKTAFEGDMDTVSQQDAAEILQHIKQHREKENRLETQLESDLVKQLGAKRVLKLKKAEYDFKMQLLKKYRGRKK</sequence>
<gene>
    <name evidence="1" type="ORF">GCM10011312_07000</name>
</gene>
<dbReference type="AlphaFoldDB" id="A0A8J2V8K7"/>
<organism evidence="1 2">
    <name type="scientific">Planktosalinus lacus</name>
    <dbReference type="NCBI Taxonomy" id="1526573"/>
    <lineage>
        <taxon>Bacteria</taxon>
        <taxon>Pseudomonadati</taxon>
        <taxon>Bacteroidota</taxon>
        <taxon>Flavobacteriia</taxon>
        <taxon>Flavobacteriales</taxon>
        <taxon>Flavobacteriaceae</taxon>
        <taxon>Planktosalinus</taxon>
    </lineage>
</organism>
<accession>A0A8J2V8K7</accession>